<accession>A0A840YK11</accession>
<dbReference type="EMBL" id="JACIJF010000001">
    <property type="protein sequence ID" value="MBB5709366.1"/>
    <property type="molecule type" value="Genomic_DNA"/>
</dbReference>
<proteinExistence type="predicted"/>
<protein>
    <submittedName>
        <fullName evidence="1">Uncharacterized protein</fullName>
    </submittedName>
</protein>
<dbReference type="RefSeq" id="WP_184083996.1">
    <property type="nucleotide sequence ID" value="NZ_JACIJF010000001.1"/>
</dbReference>
<reference evidence="1 2" key="1">
    <citation type="submission" date="2020-08" db="EMBL/GenBank/DDBJ databases">
        <title>Genomic Encyclopedia of Type Strains, Phase IV (KMG-IV): sequencing the most valuable type-strain genomes for metagenomic binning, comparative biology and taxonomic classification.</title>
        <authorList>
            <person name="Goeker M."/>
        </authorList>
    </citation>
    <scope>NUCLEOTIDE SEQUENCE [LARGE SCALE GENOMIC DNA]</scope>
    <source>
        <strain evidence="1 2">DSM 26736</strain>
    </source>
</reference>
<comment type="caution">
    <text evidence="1">The sequence shown here is derived from an EMBL/GenBank/DDBJ whole genome shotgun (WGS) entry which is preliminary data.</text>
</comment>
<name>A0A840YK11_9SPHN</name>
<dbReference type="AlphaFoldDB" id="A0A840YK11"/>
<evidence type="ECO:0000313" key="2">
    <source>
        <dbReference type="Proteomes" id="UP000527143"/>
    </source>
</evidence>
<sequence>MSDKEMLLVLVERAQVAVGPDRDLDCRIWLIVGPQLGGEWHLRGDAPIRPAEIIQGRWLGSALEKWPEPENVRQTAANYHVPKFTASLDAAMTLCEPHWWVNMSAPLSPDAYGYSREDQRRPRAGMECIGEPYSSGGHGATLPLAVTAMALRARALSPA</sequence>
<dbReference type="Proteomes" id="UP000527143">
    <property type="component" value="Unassembled WGS sequence"/>
</dbReference>
<keyword evidence="2" id="KW-1185">Reference proteome</keyword>
<organism evidence="1 2">
    <name type="scientific">Sphingomonas xinjiangensis</name>
    <dbReference type="NCBI Taxonomy" id="643568"/>
    <lineage>
        <taxon>Bacteria</taxon>
        <taxon>Pseudomonadati</taxon>
        <taxon>Pseudomonadota</taxon>
        <taxon>Alphaproteobacteria</taxon>
        <taxon>Sphingomonadales</taxon>
        <taxon>Sphingomonadaceae</taxon>
        <taxon>Sphingomonas</taxon>
    </lineage>
</organism>
<gene>
    <name evidence="1" type="ORF">FHT02_000572</name>
</gene>
<evidence type="ECO:0000313" key="1">
    <source>
        <dbReference type="EMBL" id="MBB5709366.1"/>
    </source>
</evidence>